<accession>A0A369BTM3</accession>
<dbReference type="Proteomes" id="UP000253090">
    <property type="component" value="Unassembled WGS sequence"/>
</dbReference>
<dbReference type="AlphaFoldDB" id="A0A369BTM3"/>
<dbReference type="RefSeq" id="WP_114494897.1">
    <property type="nucleotide sequence ID" value="NZ_QPJW01000001.1"/>
</dbReference>
<keyword evidence="2" id="KW-1185">Reference proteome</keyword>
<evidence type="ECO:0000313" key="2">
    <source>
        <dbReference type="Proteomes" id="UP000253090"/>
    </source>
</evidence>
<name>A0A369BTM3_9BACL</name>
<sequence length="112" mass="12232">MPVEMIEGAGRSKLRHVIRELGHNKDVDVEFATVLSPLPDIRVKVDGQPFDLDADDVIVCEHLTMHKRKAAINGAAPVEIEFEDALKAGDRVIILSYGAGQNYVILDRIGGA</sequence>
<organism evidence="1 2">
    <name type="scientific">Fontibacillus phaseoli</name>
    <dbReference type="NCBI Taxonomy" id="1416533"/>
    <lineage>
        <taxon>Bacteria</taxon>
        <taxon>Bacillati</taxon>
        <taxon>Bacillota</taxon>
        <taxon>Bacilli</taxon>
        <taxon>Bacillales</taxon>
        <taxon>Paenibacillaceae</taxon>
        <taxon>Fontibacillus</taxon>
    </lineage>
</organism>
<dbReference type="EMBL" id="QPJW01000001">
    <property type="protein sequence ID" value="RCX22964.1"/>
    <property type="molecule type" value="Genomic_DNA"/>
</dbReference>
<dbReference type="Pfam" id="PF10844">
    <property type="entry name" value="DUF2577"/>
    <property type="match status" value="1"/>
</dbReference>
<dbReference type="InterPro" id="IPR022555">
    <property type="entry name" value="DUF2577"/>
</dbReference>
<dbReference type="OrthoDB" id="2883419at2"/>
<gene>
    <name evidence="1" type="ORF">DFP94_101553</name>
</gene>
<proteinExistence type="predicted"/>
<protein>
    <submittedName>
        <fullName evidence="1">Uncharacterized protein DUF2577</fullName>
    </submittedName>
</protein>
<evidence type="ECO:0000313" key="1">
    <source>
        <dbReference type="EMBL" id="RCX22964.1"/>
    </source>
</evidence>
<reference evidence="1 2" key="1">
    <citation type="submission" date="2018-07" db="EMBL/GenBank/DDBJ databases">
        <title>Genomic Encyclopedia of Type Strains, Phase III (KMG-III): the genomes of soil and plant-associated and newly described type strains.</title>
        <authorList>
            <person name="Whitman W."/>
        </authorList>
    </citation>
    <scope>NUCLEOTIDE SEQUENCE [LARGE SCALE GENOMIC DNA]</scope>
    <source>
        <strain evidence="1 2">CECT 8333</strain>
    </source>
</reference>
<comment type="caution">
    <text evidence="1">The sequence shown here is derived from an EMBL/GenBank/DDBJ whole genome shotgun (WGS) entry which is preliminary data.</text>
</comment>